<comment type="caution">
    <text evidence="1">The sequence shown here is derived from an EMBL/GenBank/DDBJ whole genome shotgun (WGS) entry which is preliminary data.</text>
</comment>
<dbReference type="AlphaFoldDB" id="G9XW47"/>
<dbReference type="HOGENOM" id="CLU_3215338_0_0_9"/>
<accession>G9XW47</accession>
<dbReference type="Proteomes" id="UP000004416">
    <property type="component" value="Unassembled WGS sequence"/>
</dbReference>
<gene>
    <name evidence="1" type="ORF">HMPREF0322_05031</name>
</gene>
<organism evidence="1 2">
    <name type="scientific">Desulfitobacterium hafniense DP7</name>
    <dbReference type="NCBI Taxonomy" id="537010"/>
    <lineage>
        <taxon>Bacteria</taxon>
        <taxon>Bacillati</taxon>
        <taxon>Bacillota</taxon>
        <taxon>Clostridia</taxon>
        <taxon>Eubacteriales</taxon>
        <taxon>Desulfitobacteriaceae</taxon>
        <taxon>Desulfitobacterium</taxon>
    </lineage>
</organism>
<proteinExistence type="predicted"/>
<evidence type="ECO:0000313" key="2">
    <source>
        <dbReference type="Proteomes" id="UP000004416"/>
    </source>
</evidence>
<protein>
    <submittedName>
        <fullName evidence="1">Uncharacterized protein</fullName>
    </submittedName>
</protein>
<reference evidence="1 2" key="1">
    <citation type="submission" date="2011-08" db="EMBL/GenBank/DDBJ databases">
        <authorList>
            <person name="Weinstock G."/>
            <person name="Sodergren E."/>
            <person name="Clifton S."/>
            <person name="Fulton L."/>
            <person name="Fulton B."/>
            <person name="Courtney L."/>
            <person name="Fronick C."/>
            <person name="Harrison M."/>
            <person name="Strong C."/>
            <person name="Farmer C."/>
            <person name="Delahaunty K."/>
            <person name="Markovic C."/>
            <person name="Hall O."/>
            <person name="Minx P."/>
            <person name="Tomlinson C."/>
            <person name="Mitreva M."/>
            <person name="Hou S."/>
            <person name="Chen J."/>
            <person name="Wollam A."/>
            <person name="Pepin K.H."/>
            <person name="Johnson M."/>
            <person name="Bhonagiri V."/>
            <person name="Zhang X."/>
            <person name="Suruliraj S."/>
            <person name="Warren W."/>
            <person name="Chinwalla A."/>
            <person name="Mardis E.R."/>
            <person name="Wilson R.K."/>
        </authorList>
    </citation>
    <scope>NUCLEOTIDE SEQUENCE [LARGE SCALE GENOMIC DNA]</scope>
    <source>
        <strain evidence="1 2">DP7</strain>
    </source>
</reference>
<evidence type="ECO:0000313" key="1">
    <source>
        <dbReference type="EMBL" id="EHL04115.1"/>
    </source>
</evidence>
<dbReference type="EMBL" id="AFZX01000137">
    <property type="protein sequence ID" value="EHL04115.1"/>
    <property type="molecule type" value="Genomic_DNA"/>
</dbReference>
<name>G9XW47_DESHA</name>
<sequence>MGISLSSVYRELWKDKEKEWIGIIGKFNRLYCTIGFCNCGVRIC</sequence>